<evidence type="ECO:0000256" key="6">
    <source>
        <dbReference type="ARBA" id="ARBA00042523"/>
    </source>
</evidence>
<evidence type="ECO:0000313" key="9">
    <source>
        <dbReference type="Proteomes" id="UP000266841"/>
    </source>
</evidence>
<dbReference type="SUPFAM" id="SSF54211">
    <property type="entry name" value="Ribosomal protein S5 domain 2-like"/>
    <property type="match status" value="1"/>
</dbReference>
<dbReference type="PANTHER" id="PTHR11097">
    <property type="entry name" value="EXOSOME COMPLEX EXONUCLEASE RIBOSOMAL RNA PROCESSING PROTEIN"/>
    <property type="match status" value="1"/>
</dbReference>
<dbReference type="GO" id="GO:0034476">
    <property type="term" value="P:U5 snRNA 3'-end processing"/>
    <property type="evidence" value="ECO:0007669"/>
    <property type="project" value="TreeGrafter"/>
</dbReference>
<dbReference type="InterPro" id="IPR050590">
    <property type="entry name" value="Exosome_comp_Rrp42_subfam"/>
</dbReference>
<dbReference type="OrthoDB" id="49027at2759"/>
<dbReference type="GO" id="GO:0000467">
    <property type="term" value="P:exonucleolytic trimming to generate mature 3'-end of 5.8S rRNA from tricistronic rRNA transcript (SSU-rRNA, 5.8S rRNA, LSU-rRNA)"/>
    <property type="evidence" value="ECO:0007669"/>
    <property type="project" value="TreeGrafter"/>
</dbReference>
<evidence type="ECO:0000259" key="7">
    <source>
        <dbReference type="Pfam" id="PF01138"/>
    </source>
</evidence>
<dbReference type="EMBL" id="AGNL01049659">
    <property type="protein sequence ID" value="EJK44452.1"/>
    <property type="molecule type" value="Genomic_DNA"/>
</dbReference>
<dbReference type="GO" id="GO:0071028">
    <property type="term" value="P:nuclear mRNA surveillance"/>
    <property type="evidence" value="ECO:0007669"/>
    <property type="project" value="TreeGrafter"/>
</dbReference>
<evidence type="ECO:0000256" key="3">
    <source>
        <dbReference type="ARBA" id="ARBA00006678"/>
    </source>
</evidence>
<keyword evidence="9" id="KW-1185">Reference proteome</keyword>
<dbReference type="GO" id="GO:0071035">
    <property type="term" value="P:nuclear polyadenylation-dependent rRNA catabolic process"/>
    <property type="evidence" value="ECO:0007669"/>
    <property type="project" value="TreeGrafter"/>
</dbReference>
<evidence type="ECO:0000256" key="2">
    <source>
        <dbReference type="ARBA" id="ARBA00004604"/>
    </source>
</evidence>
<dbReference type="GO" id="GO:0071038">
    <property type="term" value="P:TRAMP-dependent tRNA surveillance pathway"/>
    <property type="evidence" value="ECO:0007669"/>
    <property type="project" value="TreeGrafter"/>
</dbReference>
<gene>
    <name evidence="8" type="ORF">THAOC_37004</name>
</gene>
<dbReference type="Proteomes" id="UP000266841">
    <property type="component" value="Unassembled WGS sequence"/>
</dbReference>
<dbReference type="GO" id="GO:0000176">
    <property type="term" value="C:nuclear exosome (RNase complex)"/>
    <property type="evidence" value="ECO:0007669"/>
    <property type="project" value="TreeGrafter"/>
</dbReference>
<evidence type="ECO:0000256" key="5">
    <source>
        <dbReference type="ARBA" id="ARBA00022835"/>
    </source>
</evidence>
<comment type="subcellular location">
    <subcellularLocation>
        <location evidence="1">Cytoplasm</location>
    </subcellularLocation>
    <subcellularLocation>
        <location evidence="2">Nucleus</location>
        <location evidence="2">Nucleolus</location>
    </subcellularLocation>
</comment>
<dbReference type="InterPro" id="IPR020568">
    <property type="entry name" value="Ribosomal_Su5_D2-typ_SF"/>
</dbReference>
<accession>K0RD33</accession>
<feature type="domain" description="Exoribonuclease phosphorolytic" evidence="7">
    <location>
        <begin position="28"/>
        <end position="187"/>
    </location>
</feature>
<dbReference type="eggNOG" id="KOG1613">
    <property type="taxonomic scope" value="Eukaryota"/>
</dbReference>
<evidence type="ECO:0000313" key="8">
    <source>
        <dbReference type="EMBL" id="EJK44452.1"/>
    </source>
</evidence>
<protein>
    <recommendedName>
        <fullName evidence="6">Ribosomal RNA-processing protein 42</fullName>
    </recommendedName>
</protein>
<comment type="similarity">
    <text evidence="3">Belongs to the RNase PH family.</text>
</comment>
<dbReference type="SUPFAM" id="SSF55666">
    <property type="entry name" value="Ribonuclease PH domain 2-like"/>
    <property type="match status" value="1"/>
</dbReference>
<name>K0RD33_THAOC</name>
<dbReference type="GO" id="GO:0000177">
    <property type="term" value="C:cytoplasmic exosome (RNase complex)"/>
    <property type="evidence" value="ECO:0007669"/>
    <property type="project" value="TreeGrafter"/>
</dbReference>
<dbReference type="InterPro" id="IPR036345">
    <property type="entry name" value="ExoRNase_PH_dom2_sf"/>
</dbReference>
<dbReference type="Gene3D" id="3.30.230.70">
    <property type="entry name" value="GHMP Kinase, N-terminal domain"/>
    <property type="match status" value="1"/>
</dbReference>
<dbReference type="PANTHER" id="PTHR11097:SF8">
    <property type="entry name" value="EXOSOME COMPLEX COMPONENT RRP42"/>
    <property type="match status" value="1"/>
</dbReference>
<organism evidence="8 9">
    <name type="scientific">Thalassiosira oceanica</name>
    <name type="common">Marine diatom</name>
    <dbReference type="NCBI Taxonomy" id="159749"/>
    <lineage>
        <taxon>Eukaryota</taxon>
        <taxon>Sar</taxon>
        <taxon>Stramenopiles</taxon>
        <taxon>Ochrophyta</taxon>
        <taxon>Bacillariophyta</taxon>
        <taxon>Coscinodiscophyceae</taxon>
        <taxon>Thalassiosirophycidae</taxon>
        <taxon>Thalassiosirales</taxon>
        <taxon>Thalassiosiraceae</taxon>
        <taxon>Thalassiosira</taxon>
    </lineage>
</organism>
<dbReference type="InterPro" id="IPR027408">
    <property type="entry name" value="PNPase/RNase_PH_dom_sf"/>
</dbReference>
<dbReference type="AlphaFoldDB" id="K0RD33"/>
<dbReference type="GO" id="GO:0035925">
    <property type="term" value="F:mRNA 3'-UTR AU-rich region binding"/>
    <property type="evidence" value="ECO:0007669"/>
    <property type="project" value="TreeGrafter"/>
</dbReference>
<dbReference type="GO" id="GO:0005730">
    <property type="term" value="C:nucleolus"/>
    <property type="evidence" value="ECO:0007669"/>
    <property type="project" value="UniProtKB-SubCell"/>
</dbReference>
<dbReference type="Pfam" id="PF01138">
    <property type="entry name" value="RNase_PH"/>
    <property type="match status" value="1"/>
</dbReference>
<dbReference type="GO" id="GO:0034475">
    <property type="term" value="P:U4 snRNA 3'-end processing"/>
    <property type="evidence" value="ECO:0007669"/>
    <property type="project" value="TreeGrafter"/>
</dbReference>
<proteinExistence type="inferred from homology"/>
<dbReference type="OMA" id="FIREGCH"/>
<keyword evidence="4" id="KW-0963">Cytoplasm</keyword>
<reference evidence="8 9" key="1">
    <citation type="journal article" date="2012" name="Genome Biol.">
        <title>Genome and low-iron response of an oceanic diatom adapted to chronic iron limitation.</title>
        <authorList>
            <person name="Lommer M."/>
            <person name="Specht M."/>
            <person name="Roy A.S."/>
            <person name="Kraemer L."/>
            <person name="Andreson R."/>
            <person name="Gutowska M.A."/>
            <person name="Wolf J."/>
            <person name="Bergner S.V."/>
            <person name="Schilhabel M.B."/>
            <person name="Klostermeier U.C."/>
            <person name="Beiko R.G."/>
            <person name="Rosenstiel P."/>
            <person name="Hippler M."/>
            <person name="Laroche J."/>
        </authorList>
    </citation>
    <scope>NUCLEOTIDE SEQUENCE [LARGE SCALE GENOMIC DNA]</scope>
    <source>
        <strain evidence="8 9">CCMP1005</strain>
    </source>
</reference>
<evidence type="ECO:0000256" key="4">
    <source>
        <dbReference type="ARBA" id="ARBA00022490"/>
    </source>
</evidence>
<evidence type="ECO:0000256" key="1">
    <source>
        <dbReference type="ARBA" id="ARBA00004496"/>
    </source>
</evidence>
<sequence length="344" mass="36205">MPTSAEASYVVESCLEDLRIDGRSRNEYRPYTVTNGQSSTTAVQAPSFILSNGSSRVHLPGSTTEVVCSVKADLVHPSPSKPSEGMIGLNVDLSLCGGGGSVIGVSSSVGAAGQSQRRQQREEESQIASLLQRLVLPHALNYEQLAVWPGKYVWRLAVDLVILRCDGCVLDTSSIALREALRNTKLPKVQAVMEGKESNEGSSKNDLVVDGDFSKARSPAGADECPLVVTVSVLSEPLSTTEGEPKRRRSVTIIDARTEEEACASSRICVSADPTGMICGVHTVGGSGTDGCIGDGSSIPLAMLNDVIGAAGSAAENLFNLTKKTFSTNSDGYGSLLKSHFLVQ</sequence>
<dbReference type="InterPro" id="IPR001247">
    <property type="entry name" value="ExoRNase_PH_dom1"/>
</dbReference>
<keyword evidence="5" id="KW-0271">Exosome</keyword>
<dbReference type="GO" id="GO:0034473">
    <property type="term" value="P:U1 snRNA 3'-end processing"/>
    <property type="evidence" value="ECO:0007669"/>
    <property type="project" value="TreeGrafter"/>
</dbReference>
<comment type="caution">
    <text evidence="8">The sequence shown here is derived from an EMBL/GenBank/DDBJ whole genome shotgun (WGS) entry which is preliminary data.</text>
</comment>
<dbReference type="GO" id="GO:0016075">
    <property type="term" value="P:rRNA catabolic process"/>
    <property type="evidence" value="ECO:0007669"/>
    <property type="project" value="TreeGrafter"/>
</dbReference>